<dbReference type="OrthoDB" id="9808637at2"/>
<sequence length="155" mass="16741">MNFRLAGLIAALLAAAALGVAYFAQYGLHLVPCELCLWERWPYRIVIVLGLLAVLFGGGLGRVLVALAGVAMLGDVVIAGIHVGVEFHWWKSPLPECNGILTPGAPLPMTPSVSCERPVHLISWLPLSMTQMDFCAAILLTVLFFFMASRPRRGA</sequence>
<feature type="transmembrane region" description="Helical" evidence="5">
    <location>
        <begin position="121"/>
        <end position="146"/>
    </location>
</feature>
<evidence type="ECO:0000313" key="7">
    <source>
        <dbReference type="Proteomes" id="UP000032668"/>
    </source>
</evidence>
<accession>A0A0D6PAD9</accession>
<keyword evidence="7" id="KW-1185">Reference proteome</keyword>
<dbReference type="EMBL" id="BANC01000007">
    <property type="protein sequence ID" value="GAN78715.1"/>
    <property type="molecule type" value="Genomic_DNA"/>
</dbReference>
<dbReference type="Gene3D" id="1.20.1550.10">
    <property type="entry name" value="DsbB-like"/>
    <property type="match status" value="1"/>
</dbReference>
<dbReference type="Pfam" id="PF02600">
    <property type="entry name" value="DsbB"/>
    <property type="match status" value="1"/>
</dbReference>
<name>A0A0D6PAD9_9PROT</name>
<proteinExistence type="predicted"/>
<feature type="transmembrane region" description="Helical" evidence="5">
    <location>
        <begin position="41"/>
        <end position="57"/>
    </location>
</feature>
<protein>
    <submittedName>
        <fullName evidence="6">Disulfide bond formation protein B</fullName>
    </submittedName>
</protein>
<evidence type="ECO:0000256" key="5">
    <source>
        <dbReference type="SAM" id="Phobius"/>
    </source>
</evidence>
<dbReference type="RefSeq" id="WP_048877273.1">
    <property type="nucleotide sequence ID" value="NZ_BANC01000007.1"/>
</dbReference>
<evidence type="ECO:0000256" key="1">
    <source>
        <dbReference type="ARBA" id="ARBA00004141"/>
    </source>
</evidence>
<keyword evidence="4 5" id="KW-0472">Membrane</keyword>
<evidence type="ECO:0000256" key="3">
    <source>
        <dbReference type="ARBA" id="ARBA00022989"/>
    </source>
</evidence>
<comment type="subcellular location">
    <subcellularLocation>
        <location evidence="1">Membrane</location>
        <topology evidence="1">Multi-pass membrane protein</topology>
    </subcellularLocation>
</comment>
<keyword evidence="2 5" id="KW-0812">Transmembrane</keyword>
<dbReference type="Proteomes" id="UP000032668">
    <property type="component" value="Unassembled WGS sequence"/>
</dbReference>
<evidence type="ECO:0000256" key="4">
    <source>
        <dbReference type="ARBA" id="ARBA00023136"/>
    </source>
</evidence>
<comment type="caution">
    <text evidence="6">The sequence shown here is derived from an EMBL/GenBank/DDBJ whole genome shotgun (WGS) entry which is preliminary data.</text>
</comment>
<dbReference type="InterPro" id="IPR003752">
    <property type="entry name" value="DiS_bond_form_DsbB/BdbC"/>
</dbReference>
<dbReference type="InterPro" id="IPR023380">
    <property type="entry name" value="DsbB-like_sf"/>
</dbReference>
<evidence type="ECO:0000256" key="2">
    <source>
        <dbReference type="ARBA" id="ARBA00022692"/>
    </source>
</evidence>
<dbReference type="GO" id="GO:0016020">
    <property type="term" value="C:membrane"/>
    <property type="evidence" value="ECO:0007669"/>
    <property type="project" value="UniProtKB-SubCell"/>
</dbReference>
<dbReference type="STRING" id="1120923.SAMN02746095_01176"/>
<gene>
    <name evidence="6" type="ORF">Aam_007_002</name>
</gene>
<dbReference type="AlphaFoldDB" id="A0A0D6PAD9"/>
<dbReference type="GO" id="GO:0015035">
    <property type="term" value="F:protein-disulfide reductase activity"/>
    <property type="evidence" value="ECO:0007669"/>
    <property type="project" value="InterPro"/>
</dbReference>
<reference evidence="6 7" key="1">
    <citation type="submission" date="2012-11" db="EMBL/GenBank/DDBJ databases">
        <title>Whole genome sequence of Acidocella aminolytica 101 = DSM 11237.</title>
        <authorList>
            <person name="Azuma Y."/>
            <person name="Higashiura N."/>
            <person name="Hirakawa H."/>
            <person name="Matsushita K."/>
        </authorList>
    </citation>
    <scope>NUCLEOTIDE SEQUENCE [LARGE SCALE GENOMIC DNA]</scope>
    <source>
        <strain evidence="7">101 / DSM 11237</strain>
    </source>
</reference>
<keyword evidence="3 5" id="KW-1133">Transmembrane helix</keyword>
<organism evidence="6 7">
    <name type="scientific">Acidocella aminolytica 101 = DSM 11237</name>
    <dbReference type="NCBI Taxonomy" id="1120923"/>
    <lineage>
        <taxon>Bacteria</taxon>
        <taxon>Pseudomonadati</taxon>
        <taxon>Pseudomonadota</taxon>
        <taxon>Alphaproteobacteria</taxon>
        <taxon>Acetobacterales</taxon>
        <taxon>Acidocellaceae</taxon>
        <taxon>Acidocella</taxon>
    </lineage>
</organism>
<evidence type="ECO:0000313" key="6">
    <source>
        <dbReference type="EMBL" id="GAN78715.1"/>
    </source>
</evidence>
<dbReference type="GO" id="GO:0006457">
    <property type="term" value="P:protein folding"/>
    <property type="evidence" value="ECO:0007669"/>
    <property type="project" value="InterPro"/>
</dbReference>
<dbReference type="SUPFAM" id="SSF158442">
    <property type="entry name" value="DsbB-like"/>
    <property type="match status" value="1"/>
</dbReference>
<feature type="transmembrane region" description="Helical" evidence="5">
    <location>
        <begin position="64"/>
        <end position="85"/>
    </location>
</feature>